<evidence type="ECO:0000313" key="3">
    <source>
        <dbReference type="Proteomes" id="UP000823561"/>
    </source>
</evidence>
<dbReference type="EMBL" id="JADWDJ010000001">
    <property type="protein sequence ID" value="KAG5285534.1"/>
    <property type="molecule type" value="Genomic_DNA"/>
</dbReference>
<protein>
    <submittedName>
        <fullName evidence="2">Uncharacterized protein</fullName>
    </submittedName>
</protein>
<comment type="caution">
    <text evidence="2">The sequence shown here is derived from an EMBL/GenBank/DDBJ whole genome shotgun (WGS) entry which is preliminary data.</text>
</comment>
<keyword evidence="3" id="KW-1185">Reference proteome</keyword>
<accession>A0AAV6HGC6</accession>
<feature type="region of interest" description="Disordered" evidence="1">
    <location>
        <begin position="40"/>
        <end position="68"/>
    </location>
</feature>
<dbReference type="Proteomes" id="UP000823561">
    <property type="component" value="Chromosome 1"/>
</dbReference>
<organism evidence="2 3">
    <name type="scientific">Alosa alosa</name>
    <name type="common">allis shad</name>
    <dbReference type="NCBI Taxonomy" id="278164"/>
    <lineage>
        <taxon>Eukaryota</taxon>
        <taxon>Metazoa</taxon>
        <taxon>Chordata</taxon>
        <taxon>Craniata</taxon>
        <taxon>Vertebrata</taxon>
        <taxon>Euteleostomi</taxon>
        <taxon>Actinopterygii</taxon>
        <taxon>Neopterygii</taxon>
        <taxon>Teleostei</taxon>
        <taxon>Clupei</taxon>
        <taxon>Clupeiformes</taxon>
        <taxon>Clupeoidei</taxon>
        <taxon>Clupeidae</taxon>
        <taxon>Alosa</taxon>
    </lineage>
</organism>
<evidence type="ECO:0000313" key="2">
    <source>
        <dbReference type="EMBL" id="KAG5285534.1"/>
    </source>
</evidence>
<dbReference type="AlphaFoldDB" id="A0AAV6HGC6"/>
<proteinExistence type="predicted"/>
<evidence type="ECO:0000256" key="1">
    <source>
        <dbReference type="SAM" id="MobiDB-lite"/>
    </source>
</evidence>
<gene>
    <name evidence="2" type="ORF">AALO_G00004460</name>
</gene>
<reference evidence="2 3" key="1">
    <citation type="submission" date="2020-10" db="EMBL/GenBank/DDBJ databases">
        <title>Chromosome-scale genome assembly of the Allis shad, Alosa alosa.</title>
        <authorList>
            <person name="Margot Z."/>
            <person name="Christophe K."/>
            <person name="Cabau C."/>
            <person name="Louis A."/>
            <person name="Berthelot C."/>
            <person name="Parey E."/>
            <person name="Roest Crollius H."/>
            <person name="Montfort J."/>
            <person name="Robinson-Rechavi M."/>
            <person name="Bucao C."/>
            <person name="Bouchez O."/>
            <person name="Gislard M."/>
            <person name="Lluch J."/>
            <person name="Milhes M."/>
            <person name="Lampietro C."/>
            <person name="Lopez Roques C."/>
            <person name="Donnadieu C."/>
            <person name="Braasch I."/>
            <person name="Desvignes T."/>
            <person name="Postlethwait J."/>
            <person name="Bobe J."/>
            <person name="Guiguen Y."/>
        </authorList>
    </citation>
    <scope>NUCLEOTIDE SEQUENCE [LARGE SCALE GENOMIC DNA]</scope>
    <source>
        <strain evidence="2">M-15738</strain>
        <tissue evidence="2">Blood</tissue>
    </source>
</reference>
<name>A0AAV6HGC6_9TELE</name>
<sequence length="84" mass="9220">MQHASITVKSYSSRTETELVPYCSLMLTLCFRMGRIQRSSHPANEMQRAAASPPPQPPQQQSPSSQALVPHLTALPLDGLLYLG</sequence>